<accession>A0A6V7UK89</accession>
<sequence length="91" mass="10988">MTLRVGFFSLADLILRANVPWRYETNVEMVAELKEEVFKNTETLFPGQEFSELWQIMSYLTKKEYVDKMDYDWIRIMVKRVAKRNRCSLKV</sequence>
<protein>
    <submittedName>
        <fullName evidence="1">Uncharacterized protein</fullName>
    </submittedName>
</protein>
<dbReference type="Proteomes" id="UP000580250">
    <property type="component" value="Unassembled WGS sequence"/>
</dbReference>
<dbReference type="AlphaFoldDB" id="A0A6V7UK89"/>
<reference evidence="1 2" key="1">
    <citation type="submission" date="2020-08" db="EMBL/GenBank/DDBJ databases">
        <authorList>
            <person name="Koutsovoulos G."/>
            <person name="Danchin GJ E."/>
        </authorList>
    </citation>
    <scope>NUCLEOTIDE SEQUENCE [LARGE SCALE GENOMIC DNA]</scope>
</reference>
<gene>
    <name evidence="1" type="ORF">MENT_LOCUS14056</name>
</gene>
<dbReference type="OrthoDB" id="5872528at2759"/>
<organism evidence="1 2">
    <name type="scientific">Meloidogyne enterolobii</name>
    <name type="common">Root-knot nematode worm</name>
    <name type="synonym">Meloidogyne mayaguensis</name>
    <dbReference type="NCBI Taxonomy" id="390850"/>
    <lineage>
        <taxon>Eukaryota</taxon>
        <taxon>Metazoa</taxon>
        <taxon>Ecdysozoa</taxon>
        <taxon>Nematoda</taxon>
        <taxon>Chromadorea</taxon>
        <taxon>Rhabditida</taxon>
        <taxon>Tylenchina</taxon>
        <taxon>Tylenchomorpha</taxon>
        <taxon>Tylenchoidea</taxon>
        <taxon>Meloidogynidae</taxon>
        <taxon>Meloidogyninae</taxon>
        <taxon>Meloidogyne</taxon>
    </lineage>
</organism>
<comment type="caution">
    <text evidence="1">The sequence shown here is derived from an EMBL/GenBank/DDBJ whole genome shotgun (WGS) entry which is preliminary data.</text>
</comment>
<proteinExistence type="predicted"/>
<evidence type="ECO:0000313" key="2">
    <source>
        <dbReference type="Proteomes" id="UP000580250"/>
    </source>
</evidence>
<name>A0A6V7UK89_MELEN</name>
<dbReference type="EMBL" id="CAJEWN010000077">
    <property type="protein sequence ID" value="CAD2160058.1"/>
    <property type="molecule type" value="Genomic_DNA"/>
</dbReference>
<evidence type="ECO:0000313" key="1">
    <source>
        <dbReference type="EMBL" id="CAD2160058.1"/>
    </source>
</evidence>